<keyword evidence="4" id="KW-0342">GTP-binding</keyword>
<keyword evidence="2" id="KW-0548">Nucleotidyltransferase</keyword>
<dbReference type="EMBL" id="CAESAL010000023">
    <property type="protein sequence ID" value="CAB4339612.1"/>
    <property type="molecule type" value="Genomic_DNA"/>
</dbReference>
<evidence type="ECO:0000313" key="5">
    <source>
        <dbReference type="EMBL" id="CAB4339612.1"/>
    </source>
</evidence>
<organism evidence="6">
    <name type="scientific">freshwater metagenome</name>
    <dbReference type="NCBI Taxonomy" id="449393"/>
    <lineage>
        <taxon>unclassified sequences</taxon>
        <taxon>metagenomes</taxon>
        <taxon>ecological metagenomes</taxon>
    </lineage>
</organism>
<dbReference type="Gene3D" id="3.90.550.10">
    <property type="entry name" value="Spore Coat Polysaccharide Biosynthesis Protein SpsA, Chain A"/>
    <property type="match status" value="1"/>
</dbReference>
<sequence>MARSLANLPTYTPAVSDSEPTRAVLIPVKAFSDAKARLAAALNPHERSTLAQSMATAVVAAAAPLDVWVVCDDTAVATWATQQGASVLWKPSRGLNGAVNEGVADLAHLDVDTVIVAHADLPHAEHLEWLADYDGVTLVPDRHGDGTNVIVIPTDSGFVFSYGPSSFQRHQAEAKRLGLAVRVIRDDRLAWDVDRPEDLVPPNWGETL</sequence>
<keyword evidence="3" id="KW-0547">Nucleotide-binding</keyword>
<reference evidence="6" key="1">
    <citation type="submission" date="2020-05" db="EMBL/GenBank/DDBJ databases">
        <authorList>
            <person name="Chiriac C."/>
            <person name="Salcher M."/>
            <person name="Ghai R."/>
            <person name="Kavagutti S V."/>
        </authorList>
    </citation>
    <scope>NUCLEOTIDE SEQUENCE</scope>
</reference>
<evidence type="ECO:0000256" key="1">
    <source>
        <dbReference type="ARBA" id="ARBA00022679"/>
    </source>
</evidence>
<evidence type="ECO:0000256" key="2">
    <source>
        <dbReference type="ARBA" id="ARBA00022695"/>
    </source>
</evidence>
<name>A0A6J6FDW8_9ZZZZ</name>
<gene>
    <name evidence="6" type="ORF">UFOPK1762_01086</name>
    <name evidence="5" type="ORF">UFOPK3331_00866</name>
</gene>
<dbReference type="GO" id="GO:0043814">
    <property type="term" value="F:phospholactate guanylyltransferase activity"/>
    <property type="evidence" value="ECO:0007669"/>
    <property type="project" value="InterPro"/>
</dbReference>
<dbReference type="PANTHER" id="PTHR40392:SF1">
    <property type="entry name" value="2-PHOSPHO-L-LACTATE GUANYLYLTRANSFERASE"/>
    <property type="match status" value="1"/>
</dbReference>
<dbReference type="Pfam" id="PF01983">
    <property type="entry name" value="CofC"/>
    <property type="match status" value="1"/>
</dbReference>
<evidence type="ECO:0000256" key="3">
    <source>
        <dbReference type="ARBA" id="ARBA00022741"/>
    </source>
</evidence>
<dbReference type="PANTHER" id="PTHR40392">
    <property type="entry name" value="2-PHOSPHO-L-LACTATE GUANYLYLTRANSFERASE"/>
    <property type="match status" value="1"/>
</dbReference>
<dbReference type="AlphaFoldDB" id="A0A6J6FDW8"/>
<dbReference type="SUPFAM" id="SSF53448">
    <property type="entry name" value="Nucleotide-diphospho-sugar transferases"/>
    <property type="match status" value="1"/>
</dbReference>
<dbReference type="InterPro" id="IPR002835">
    <property type="entry name" value="CofC"/>
</dbReference>
<evidence type="ECO:0000256" key="4">
    <source>
        <dbReference type="ARBA" id="ARBA00023134"/>
    </source>
</evidence>
<evidence type="ECO:0000313" key="6">
    <source>
        <dbReference type="EMBL" id="CAB4587082.1"/>
    </source>
</evidence>
<proteinExistence type="predicted"/>
<dbReference type="EMBL" id="CAEZTY010000037">
    <property type="protein sequence ID" value="CAB4587082.1"/>
    <property type="molecule type" value="Genomic_DNA"/>
</dbReference>
<dbReference type="InterPro" id="IPR029044">
    <property type="entry name" value="Nucleotide-diphossugar_trans"/>
</dbReference>
<dbReference type="NCBIfam" id="TIGR03552">
    <property type="entry name" value="F420_cofC"/>
    <property type="match status" value="1"/>
</dbReference>
<protein>
    <submittedName>
        <fullName evidence="6">Unannotated protein</fullName>
    </submittedName>
</protein>
<keyword evidence="1" id="KW-0808">Transferase</keyword>
<accession>A0A6J6FDW8</accession>
<dbReference type="GO" id="GO:0005525">
    <property type="term" value="F:GTP binding"/>
    <property type="evidence" value="ECO:0007669"/>
    <property type="project" value="UniProtKB-KW"/>
</dbReference>